<dbReference type="PIRSF" id="PIRSF000941">
    <property type="entry name" value="DUSP12"/>
    <property type="match status" value="1"/>
</dbReference>
<evidence type="ECO:0000259" key="7">
    <source>
        <dbReference type="PROSITE" id="PS50056"/>
    </source>
</evidence>
<dbReference type="HOGENOM" id="CLU_023312_0_0_1"/>
<comment type="similarity">
    <text evidence="1">Belongs to the protein-tyrosine phosphatase family. Non-receptor class dual specificity subfamily.</text>
</comment>
<evidence type="ECO:0000256" key="3">
    <source>
        <dbReference type="ARBA" id="ARBA00022801"/>
    </source>
</evidence>
<dbReference type="KEGG" id="uvi:66061340"/>
<proteinExistence type="inferred from homology"/>
<dbReference type="SUPFAM" id="SSF52799">
    <property type="entry name" value="(Phosphotyrosine protein) phosphatases II"/>
    <property type="match status" value="1"/>
</dbReference>
<reference evidence="8" key="1">
    <citation type="journal article" date="2016" name="Genome Announc.">
        <title>Genome Sequence of Ustilaginoidea virens IPU010, a Rice Pathogenic Fungus Causing False Smut.</title>
        <authorList>
            <person name="Kumagai T."/>
            <person name="Ishii T."/>
            <person name="Terai G."/>
            <person name="Umemura M."/>
            <person name="Machida M."/>
            <person name="Asai K."/>
        </authorList>
    </citation>
    <scope>NUCLEOTIDE SEQUENCE [LARGE SCALE GENOMIC DNA]</scope>
    <source>
        <strain evidence="8">IPU010</strain>
    </source>
</reference>
<reference evidence="9" key="3">
    <citation type="submission" date="2020-03" db="EMBL/GenBank/DDBJ databases">
        <title>A mixture of massive structural variations and highly conserved coding sequences in Ustilaginoidea virens genome.</title>
        <authorList>
            <person name="Zhang K."/>
            <person name="Zhao Z."/>
            <person name="Zhang Z."/>
            <person name="Li Y."/>
            <person name="Hsiang T."/>
            <person name="Sun W."/>
        </authorList>
    </citation>
    <scope>NUCLEOTIDE SEQUENCE</scope>
    <source>
        <strain evidence="9">UV-8b</strain>
    </source>
</reference>
<evidence type="ECO:0000313" key="10">
    <source>
        <dbReference type="Proteomes" id="UP000027002"/>
    </source>
</evidence>
<evidence type="ECO:0000313" key="11">
    <source>
        <dbReference type="Proteomes" id="UP000054053"/>
    </source>
</evidence>
<accession>A0A063C151</accession>
<feature type="domain" description="Tyrosine specific protein phosphatases" evidence="7">
    <location>
        <begin position="134"/>
        <end position="198"/>
    </location>
</feature>
<evidence type="ECO:0000256" key="5">
    <source>
        <dbReference type="PIRSR" id="PIRSR000941-50"/>
    </source>
</evidence>
<organism evidence="8 11">
    <name type="scientific">Ustilaginoidea virens</name>
    <name type="common">Rice false smut fungus</name>
    <name type="synonym">Villosiclava virens</name>
    <dbReference type="NCBI Taxonomy" id="1159556"/>
    <lineage>
        <taxon>Eukaryota</taxon>
        <taxon>Fungi</taxon>
        <taxon>Dikarya</taxon>
        <taxon>Ascomycota</taxon>
        <taxon>Pezizomycotina</taxon>
        <taxon>Sordariomycetes</taxon>
        <taxon>Hypocreomycetidae</taxon>
        <taxon>Hypocreales</taxon>
        <taxon>Clavicipitaceae</taxon>
        <taxon>Ustilaginoidea</taxon>
    </lineage>
</organism>
<keyword evidence="4" id="KW-0904">Protein phosphatase</keyword>
<keyword evidence="3" id="KW-0378">Hydrolase</keyword>
<dbReference type="EMBL" id="CP072753">
    <property type="protein sequence ID" value="QUC16321.1"/>
    <property type="molecule type" value="Genomic_DNA"/>
</dbReference>
<dbReference type="PANTHER" id="PTHR45848">
    <property type="entry name" value="DUAL SPECIFICITY PROTEIN PHOSPHATASE 12 FAMILY MEMBER"/>
    <property type="match status" value="1"/>
</dbReference>
<dbReference type="GO" id="GO:0008138">
    <property type="term" value="F:protein tyrosine/serine/threonine phosphatase activity"/>
    <property type="evidence" value="ECO:0007669"/>
    <property type="project" value="InterPro"/>
</dbReference>
<dbReference type="GO" id="GO:0004725">
    <property type="term" value="F:protein tyrosine phosphatase activity"/>
    <property type="evidence" value="ECO:0007669"/>
    <property type="project" value="UniProtKB-EC"/>
</dbReference>
<gene>
    <name evidence="9" type="ORF">UV8b_00562</name>
    <name evidence="8" type="ORF">UVI_02014520</name>
</gene>
<feature type="region of interest" description="Disordered" evidence="6">
    <location>
        <begin position="93"/>
        <end position="133"/>
    </location>
</feature>
<dbReference type="PROSITE" id="PS50056">
    <property type="entry name" value="TYR_PHOSPHATASE_2"/>
    <property type="match status" value="1"/>
</dbReference>
<dbReference type="RefSeq" id="XP_042993994.1">
    <property type="nucleotide sequence ID" value="XM_043138060.1"/>
</dbReference>
<keyword evidence="10" id="KW-1185">Reference proteome</keyword>
<dbReference type="GeneID" id="66061340"/>
<feature type="region of interest" description="Disordered" evidence="6">
    <location>
        <begin position="255"/>
        <end position="288"/>
    </location>
</feature>
<evidence type="ECO:0000313" key="8">
    <source>
        <dbReference type="EMBL" id="GAO19555.1"/>
    </source>
</evidence>
<evidence type="ECO:0000256" key="4">
    <source>
        <dbReference type="ARBA" id="ARBA00022912"/>
    </source>
</evidence>
<dbReference type="InterPro" id="IPR000387">
    <property type="entry name" value="Tyr_Pase_dom"/>
</dbReference>
<dbReference type="Proteomes" id="UP000054053">
    <property type="component" value="Unassembled WGS sequence"/>
</dbReference>
<evidence type="ECO:0000256" key="6">
    <source>
        <dbReference type="SAM" id="MobiDB-lite"/>
    </source>
</evidence>
<dbReference type="PANTHER" id="PTHR45848:SF4">
    <property type="entry name" value="DUAL SPECIFICITY PROTEIN PHOSPHATASE 12"/>
    <property type="match status" value="1"/>
</dbReference>
<dbReference type="EC" id="3.1.3.48" evidence="2"/>
<dbReference type="OrthoDB" id="2017893at2759"/>
<dbReference type="STRING" id="1159556.A0A063C151"/>
<feature type="compositionally biased region" description="Gly residues" evidence="6">
    <location>
        <begin position="120"/>
        <end position="133"/>
    </location>
</feature>
<sequence length="417" mass="45099">MALSRIDGQDNLYVGGIWALRRSDTLAEKKITHVLSVVGFSPDSLKNFKDEPWSEYGKQFRHHVIDVDDVDESDLLVELPKAVSFIHEGLQGASGATPGKAAAQDTLGGDAANSRNATTDGGGSSTSTSGGGGGGGVFVHCAAGKSRSVSVVIAYLLWRYPRRFEPNTVPPAAYGVSSPRQAPRSRKESARQAVEAALALIRRTRAIAEPNDGFMQQLALWWEMGCPDDVESHRLYQRWAYQREVEQHVAVGQAPSRLRFEDEQDTPAPAPASQQHGQESPPPSSAGRDAQVALRCKKCRWTLAASPFISQHEPAAGSQPGQPCPHYFIEPLGWMRSELEKGQLNGRLSCPNQRCCAAVGRYDWKGIRCACGGWVTPGLSLQRARVDEERKPRAGGVGQAQVASLGIRMPPGRGGNL</sequence>
<dbReference type="Gene3D" id="3.90.190.10">
    <property type="entry name" value="Protein tyrosine phosphatase superfamily"/>
    <property type="match status" value="1"/>
</dbReference>
<reference evidence="11" key="2">
    <citation type="journal article" date="2016" name="Genome Announc.">
        <title>Genome sequence of Ustilaginoidea virens IPU010, a rice pathogenic fungus causing false smut.</title>
        <authorList>
            <person name="Kumagai T."/>
            <person name="Ishii T."/>
            <person name="Terai G."/>
            <person name="Umemura M."/>
            <person name="Machida M."/>
            <person name="Asai K."/>
        </authorList>
    </citation>
    <scope>NUCLEOTIDE SEQUENCE [LARGE SCALE GENOMIC DNA]</scope>
    <source>
        <strain evidence="11">IPU010</strain>
    </source>
</reference>
<dbReference type="InterPro" id="IPR016278">
    <property type="entry name" value="DUSP12"/>
</dbReference>
<dbReference type="EMBL" id="BBTG02000005">
    <property type="protein sequence ID" value="GAO19555.1"/>
    <property type="molecule type" value="Genomic_DNA"/>
</dbReference>
<dbReference type="SMART" id="SM00195">
    <property type="entry name" value="DSPc"/>
    <property type="match status" value="1"/>
</dbReference>
<name>A0A063C151_USTVR</name>
<dbReference type="AlphaFoldDB" id="A0A063C151"/>
<dbReference type="InterPro" id="IPR029021">
    <property type="entry name" value="Prot-tyrosine_phosphatase-like"/>
</dbReference>
<dbReference type="Proteomes" id="UP000027002">
    <property type="component" value="Chromosome 1"/>
</dbReference>
<dbReference type="InterPro" id="IPR020422">
    <property type="entry name" value="TYR_PHOSPHATASE_DUAL_dom"/>
</dbReference>
<evidence type="ECO:0000313" key="9">
    <source>
        <dbReference type="EMBL" id="QUC16321.1"/>
    </source>
</evidence>
<dbReference type="GO" id="GO:0005634">
    <property type="term" value="C:nucleus"/>
    <property type="evidence" value="ECO:0007669"/>
    <property type="project" value="TreeGrafter"/>
</dbReference>
<evidence type="ECO:0000256" key="2">
    <source>
        <dbReference type="ARBA" id="ARBA00013064"/>
    </source>
</evidence>
<protein>
    <recommendedName>
        <fullName evidence="2">protein-tyrosine-phosphatase</fullName>
        <ecNumber evidence="2">3.1.3.48</ecNumber>
    </recommendedName>
</protein>
<evidence type="ECO:0000256" key="1">
    <source>
        <dbReference type="ARBA" id="ARBA00008601"/>
    </source>
</evidence>
<feature type="active site" description="Phosphocysteine intermediate" evidence="5">
    <location>
        <position position="141"/>
    </location>
</feature>